<dbReference type="GO" id="GO:0008017">
    <property type="term" value="F:microtubule binding"/>
    <property type="evidence" value="ECO:0007669"/>
    <property type="project" value="InterPro"/>
</dbReference>
<evidence type="ECO:0000313" key="3">
    <source>
        <dbReference type="EMBL" id="ORX38792.1"/>
    </source>
</evidence>
<dbReference type="AlphaFoldDB" id="A0A1Y1ULC5"/>
<keyword evidence="1" id="KW-0505">Motor protein</keyword>
<dbReference type="GO" id="GO:0007018">
    <property type="term" value="P:microtubule-based movement"/>
    <property type="evidence" value="ECO:0007669"/>
    <property type="project" value="InterPro"/>
</dbReference>
<evidence type="ECO:0000313" key="4">
    <source>
        <dbReference type="Proteomes" id="UP000193719"/>
    </source>
</evidence>
<dbReference type="InterPro" id="IPR027417">
    <property type="entry name" value="P-loop_NTPase"/>
</dbReference>
<dbReference type="GO" id="GO:0007052">
    <property type="term" value="P:mitotic spindle organization"/>
    <property type="evidence" value="ECO:0007669"/>
    <property type="project" value="TreeGrafter"/>
</dbReference>
<dbReference type="GO" id="GO:0016787">
    <property type="term" value="F:hydrolase activity"/>
    <property type="evidence" value="ECO:0007669"/>
    <property type="project" value="UniProtKB-KW"/>
</dbReference>
<gene>
    <name evidence="3" type="ORF">BCR36DRAFT_375583</name>
</gene>
<dbReference type="Proteomes" id="UP000193719">
    <property type="component" value="Unassembled WGS sequence"/>
</dbReference>
<dbReference type="PANTHER" id="PTHR47969">
    <property type="entry name" value="CHROMOSOME-ASSOCIATED KINESIN KIF4A-RELATED"/>
    <property type="match status" value="1"/>
</dbReference>
<proteinExistence type="inferred from homology"/>
<dbReference type="EMBL" id="MCFH01000115">
    <property type="protein sequence ID" value="ORX38792.1"/>
    <property type="molecule type" value="Genomic_DNA"/>
</dbReference>
<organism evidence="3 4">
    <name type="scientific">Piromyces finnis</name>
    <dbReference type="NCBI Taxonomy" id="1754191"/>
    <lineage>
        <taxon>Eukaryota</taxon>
        <taxon>Fungi</taxon>
        <taxon>Fungi incertae sedis</taxon>
        <taxon>Chytridiomycota</taxon>
        <taxon>Chytridiomycota incertae sedis</taxon>
        <taxon>Neocallimastigomycetes</taxon>
        <taxon>Neocallimastigales</taxon>
        <taxon>Neocallimastigaceae</taxon>
        <taxon>Piromyces</taxon>
    </lineage>
</organism>
<dbReference type="GO" id="GO:0005524">
    <property type="term" value="F:ATP binding"/>
    <property type="evidence" value="ECO:0007669"/>
    <property type="project" value="UniProtKB-UniRule"/>
</dbReference>
<reference evidence="3 4" key="2">
    <citation type="submission" date="2016-08" db="EMBL/GenBank/DDBJ databases">
        <title>Pervasive Adenine N6-methylation of Active Genes in Fungi.</title>
        <authorList>
            <consortium name="DOE Joint Genome Institute"/>
            <person name="Mondo S.J."/>
            <person name="Dannebaum R.O."/>
            <person name="Kuo R.C."/>
            <person name="Labutti K."/>
            <person name="Haridas S."/>
            <person name="Kuo A."/>
            <person name="Salamov A."/>
            <person name="Ahrendt S.R."/>
            <person name="Lipzen A."/>
            <person name="Sullivan W."/>
            <person name="Andreopoulos W.B."/>
            <person name="Clum A."/>
            <person name="Lindquist E."/>
            <person name="Daum C."/>
            <person name="Ramamoorthy G.K."/>
            <person name="Gryganskyi A."/>
            <person name="Culley D."/>
            <person name="Magnuson J.K."/>
            <person name="James T.Y."/>
            <person name="O'Malley M.A."/>
            <person name="Stajich J.E."/>
            <person name="Spatafora J.W."/>
            <person name="Visel A."/>
            <person name="Grigoriev I.V."/>
        </authorList>
    </citation>
    <scope>NUCLEOTIDE SEQUENCE [LARGE SCALE GENOMIC DNA]</scope>
    <source>
        <strain evidence="4">finn</strain>
    </source>
</reference>
<evidence type="ECO:0000256" key="1">
    <source>
        <dbReference type="PROSITE-ProRule" id="PRU00283"/>
    </source>
</evidence>
<name>A0A1Y1ULC5_9FUNG</name>
<keyword evidence="1" id="KW-0067">ATP-binding</keyword>
<keyword evidence="4" id="KW-1185">Reference proteome</keyword>
<accession>A0A1Y1ULC5</accession>
<dbReference type="InterPro" id="IPR036961">
    <property type="entry name" value="Kinesin_motor_dom_sf"/>
</dbReference>
<dbReference type="InterPro" id="IPR027640">
    <property type="entry name" value="Kinesin-like_fam"/>
</dbReference>
<comment type="similarity">
    <text evidence="1">Belongs to the TRAFAC class myosin-kinesin ATPase superfamily. Kinesin family.</text>
</comment>
<feature type="domain" description="Kinesin motor" evidence="2">
    <location>
        <begin position="14"/>
        <end position="198"/>
    </location>
</feature>
<protein>
    <submittedName>
        <fullName evidence="3">p-loop containing nucleoside triphosphate hydrolase protein</fullName>
    </submittedName>
</protein>
<dbReference type="SUPFAM" id="SSF52540">
    <property type="entry name" value="P-loop containing nucleoside triphosphate hydrolases"/>
    <property type="match status" value="1"/>
</dbReference>
<dbReference type="GO" id="GO:0051231">
    <property type="term" value="P:spindle elongation"/>
    <property type="evidence" value="ECO:0007669"/>
    <property type="project" value="TreeGrafter"/>
</dbReference>
<dbReference type="SMART" id="SM00129">
    <property type="entry name" value="KISc"/>
    <property type="match status" value="1"/>
</dbReference>
<dbReference type="GO" id="GO:0003777">
    <property type="term" value="F:microtubule motor activity"/>
    <property type="evidence" value="ECO:0007669"/>
    <property type="project" value="InterPro"/>
</dbReference>
<sequence>MTETIEEKEGNESYMQVAIRIKPLDENKKACLQYITESNQIVINKEHNSGSSKRTFSFDYIFGPSTTQETIYNKLCPSLINNFLDGINITVFAYGQTGTGKTYTMGSETSSLNSKESVGIIPRVIQGVYNGIENKKTELNEMEYVVKIMFIEIYQEQLRDLLHPDTPSKDINIWENNNTITISGIQEEVVNNLDEILK</sequence>
<comment type="caution">
    <text evidence="3">The sequence shown here is derived from an EMBL/GenBank/DDBJ whole genome shotgun (WGS) entry which is preliminary data.</text>
</comment>
<dbReference type="Gene3D" id="3.40.850.10">
    <property type="entry name" value="Kinesin motor domain"/>
    <property type="match status" value="1"/>
</dbReference>
<evidence type="ECO:0000259" key="2">
    <source>
        <dbReference type="PROSITE" id="PS50067"/>
    </source>
</evidence>
<keyword evidence="1" id="KW-0547">Nucleotide-binding</keyword>
<dbReference type="InterPro" id="IPR001752">
    <property type="entry name" value="Kinesin_motor_dom"/>
</dbReference>
<keyword evidence="3" id="KW-0378">Hydrolase</keyword>
<dbReference type="STRING" id="1754191.A0A1Y1ULC5"/>
<dbReference type="PROSITE" id="PS50067">
    <property type="entry name" value="KINESIN_MOTOR_2"/>
    <property type="match status" value="1"/>
</dbReference>
<dbReference type="PANTHER" id="PTHR47969:SF29">
    <property type="entry name" value="KINESIN-LIKE PROTEIN"/>
    <property type="match status" value="1"/>
</dbReference>
<dbReference type="Pfam" id="PF00225">
    <property type="entry name" value="Kinesin"/>
    <property type="match status" value="1"/>
</dbReference>
<feature type="binding site" evidence="1">
    <location>
        <begin position="95"/>
        <end position="102"/>
    </location>
    <ligand>
        <name>ATP</name>
        <dbReference type="ChEBI" id="CHEBI:30616"/>
    </ligand>
</feature>
<dbReference type="GO" id="GO:0005875">
    <property type="term" value="C:microtubule associated complex"/>
    <property type="evidence" value="ECO:0007669"/>
    <property type="project" value="TreeGrafter"/>
</dbReference>
<dbReference type="OrthoDB" id="3176171at2759"/>
<reference evidence="3 4" key="1">
    <citation type="submission" date="2016-08" db="EMBL/GenBank/DDBJ databases">
        <title>Genomes of anaerobic fungi encode conserved fungal cellulosomes for biomass hydrolysis.</title>
        <authorList>
            <consortium name="DOE Joint Genome Institute"/>
            <person name="Haitjema C.H."/>
            <person name="Gilmore S.P."/>
            <person name="Henske J.K."/>
            <person name="Solomon K.V."/>
            <person name="De Groot R."/>
            <person name="Kuo A."/>
            <person name="Mondo S.J."/>
            <person name="Salamov A.A."/>
            <person name="Labutti K."/>
            <person name="Zhao Z."/>
            <person name="Chiniquy J."/>
            <person name="Barry K."/>
            <person name="Brewer H.M."/>
            <person name="Purvine S.O."/>
            <person name="Wright A.T."/>
            <person name="Boxma B."/>
            <person name="Van Alen T."/>
            <person name="Hackstein J.H."/>
            <person name="Baker S.E."/>
            <person name="Grigoriev I.V."/>
            <person name="O'Malley M.A."/>
        </authorList>
    </citation>
    <scope>NUCLEOTIDE SEQUENCE [LARGE SCALE GENOMIC DNA]</scope>
    <source>
        <strain evidence="4">finn</strain>
    </source>
</reference>